<dbReference type="AlphaFoldDB" id="A0AAD5RPD9"/>
<dbReference type="Proteomes" id="UP001201980">
    <property type="component" value="Unassembled WGS sequence"/>
</dbReference>
<protein>
    <submittedName>
        <fullName evidence="2">Uncharacterized protein</fullName>
    </submittedName>
</protein>
<accession>A0AAD5RPD9</accession>
<organism evidence="2 3">
    <name type="scientific">Zalerion maritima</name>
    <dbReference type="NCBI Taxonomy" id="339359"/>
    <lineage>
        <taxon>Eukaryota</taxon>
        <taxon>Fungi</taxon>
        <taxon>Dikarya</taxon>
        <taxon>Ascomycota</taxon>
        <taxon>Pezizomycotina</taxon>
        <taxon>Sordariomycetes</taxon>
        <taxon>Lulworthiomycetidae</taxon>
        <taxon>Lulworthiales</taxon>
        <taxon>Lulworthiaceae</taxon>
        <taxon>Zalerion</taxon>
    </lineage>
</organism>
<gene>
    <name evidence="2" type="ORF">MKZ38_002173</name>
</gene>
<keyword evidence="3" id="KW-1185">Reference proteome</keyword>
<comment type="caution">
    <text evidence="2">The sequence shown here is derived from an EMBL/GenBank/DDBJ whole genome shotgun (WGS) entry which is preliminary data.</text>
</comment>
<evidence type="ECO:0000256" key="1">
    <source>
        <dbReference type="SAM" id="SignalP"/>
    </source>
</evidence>
<reference evidence="2" key="1">
    <citation type="submission" date="2022-07" db="EMBL/GenBank/DDBJ databases">
        <title>Draft genome sequence of Zalerion maritima ATCC 34329, a (micro)plastics degrading marine fungus.</title>
        <authorList>
            <person name="Paco A."/>
            <person name="Goncalves M.F.M."/>
            <person name="Rocha-Santos T.A.P."/>
            <person name="Alves A."/>
        </authorList>
    </citation>
    <scope>NUCLEOTIDE SEQUENCE</scope>
    <source>
        <strain evidence="2">ATCC 34329</strain>
    </source>
</reference>
<dbReference type="EMBL" id="JAKWBI020000163">
    <property type="protein sequence ID" value="KAJ2900989.1"/>
    <property type="molecule type" value="Genomic_DNA"/>
</dbReference>
<feature type="signal peptide" evidence="1">
    <location>
        <begin position="1"/>
        <end position="23"/>
    </location>
</feature>
<keyword evidence="1" id="KW-0732">Signal</keyword>
<evidence type="ECO:0000313" key="3">
    <source>
        <dbReference type="Proteomes" id="UP001201980"/>
    </source>
</evidence>
<evidence type="ECO:0000313" key="2">
    <source>
        <dbReference type="EMBL" id="KAJ2900989.1"/>
    </source>
</evidence>
<proteinExistence type="predicted"/>
<feature type="chain" id="PRO_5042127621" evidence="1">
    <location>
        <begin position="24"/>
        <end position="381"/>
    </location>
</feature>
<sequence>MKDMILSLLPSILGGVAVTRGLAELVDEQCCFELRSKGKVEDLVSETNTGIMRVFSNCPKAAFCLDLGKGILTDKHGSECNMSGVEAEFQCHDNILVTTKWNLTHGPDVNTTALIYDENPVYLGCPADHAGPDAGYDIYGVSETNPDCFPVYLLLDYSTQGCPQLESLHQIPETPYNAEILASSLHRREVNEATQTAEDTPAQCKIDPNGPSMAPTAVRVSDLSGQHISMPMKGEVLISPTRQTYYMFNLPEHWAPEDTELCAVQFRFPFCSDLPKDYPCFKWTGLEHDTLAEAGMHWEFMATTADETTPEWKHSSSLFQLTAAEVNKTVGLIECSHDDMDRTDEYLVNSVNQFGIHYLQAGPESGFRDGVGAFMVPCVPE</sequence>
<name>A0AAD5RPD9_9PEZI</name>